<protein>
    <submittedName>
        <fullName evidence="1">Uncharacterized protein</fullName>
    </submittedName>
</protein>
<keyword evidence="2" id="KW-1185">Reference proteome</keyword>
<gene>
    <name evidence="1" type="ORF">SAMN05192560_0368</name>
</gene>
<organism evidence="1 2">
    <name type="scientific">Methylobacillus rhizosphaerae</name>
    <dbReference type="NCBI Taxonomy" id="551994"/>
    <lineage>
        <taxon>Bacteria</taxon>
        <taxon>Pseudomonadati</taxon>
        <taxon>Pseudomonadota</taxon>
        <taxon>Betaproteobacteria</taxon>
        <taxon>Nitrosomonadales</taxon>
        <taxon>Methylophilaceae</taxon>
        <taxon>Methylobacillus</taxon>
    </lineage>
</organism>
<dbReference type="PROSITE" id="PS51257">
    <property type="entry name" value="PROKAR_LIPOPROTEIN"/>
    <property type="match status" value="1"/>
</dbReference>
<accession>A0A238Y1M8</accession>
<evidence type="ECO:0000313" key="1">
    <source>
        <dbReference type="EMBL" id="SNR65027.1"/>
    </source>
</evidence>
<dbReference type="AlphaFoldDB" id="A0A238Y1M8"/>
<sequence length="171" mass="20072">MIWIERDDMRLFIAAVAGSLVLAGCATTQQQQKEPQIQRISAEELEKLMPQPAPFITYDELVRISKAGTSPDEIIVKIKESNSRYDLTPSKALELSRQGVSAKVLDYMYSSREQALRDGFAEELNKRERNKIVEQEKLRREYQWRYRDPYWGMGFGSYWGRGYYGPRWGWY</sequence>
<name>A0A238Y1M8_9PROT</name>
<evidence type="ECO:0000313" key="2">
    <source>
        <dbReference type="Proteomes" id="UP000198305"/>
    </source>
</evidence>
<reference evidence="2" key="1">
    <citation type="submission" date="2017-06" db="EMBL/GenBank/DDBJ databases">
        <authorList>
            <person name="Varghese N."/>
            <person name="Submissions S."/>
        </authorList>
    </citation>
    <scope>NUCLEOTIDE SEQUENCE [LARGE SCALE GENOMIC DNA]</scope>
    <source>
        <strain evidence="2">Ca-68</strain>
    </source>
</reference>
<proteinExistence type="predicted"/>
<dbReference type="EMBL" id="FZOA01000001">
    <property type="protein sequence ID" value="SNR65027.1"/>
    <property type="molecule type" value="Genomic_DNA"/>
</dbReference>
<dbReference type="Proteomes" id="UP000198305">
    <property type="component" value="Unassembled WGS sequence"/>
</dbReference>